<gene>
    <name evidence="2" type="ORF">ACFQ2K_26430</name>
</gene>
<dbReference type="EMBL" id="JBHTGL010000008">
    <property type="protein sequence ID" value="MFD0625748.1"/>
    <property type="molecule type" value="Genomic_DNA"/>
</dbReference>
<feature type="transmembrane region" description="Helical" evidence="1">
    <location>
        <begin position="205"/>
        <end position="227"/>
    </location>
</feature>
<feature type="transmembrane region" description="Helical" evidence="1">
    <location>
        <begin position="113"/>
        <end position="137"/>
    </location>
</feature>
<feature type="transmembrane region" description="Helical" evidence="1">
    <location>
        <begin position="149"/>
        <end position="167"/>
    </location>
</feature>
<evidence type="ECO:0000313" key="3">
    <source>
        <dbReference type="Proteomes" id="UP001596915"/>
    </source>
</evidence>
<evidence type="ECO:0000256" key="1">
    <source>
        <dbReference type="SAM" id="Phobius"/>
    </source>
</evidence>
<name>A0ABW2X1M1_9ACTN</name>
<protein>
    <submittedName>
        <fullName evidence="2">ABC transporter permease subunit</fullName>
    </submittedName>
</protein>
<dbReference type="Pfam" id="PF12679">
    <property type="entry name" value="ABC2_membrane_2"/>
    <property type="match status" value="1"/>
</dbReference>
<feature type="transmembrane region" description="Helical" evidence="1">
    <location>
        <begin position="73"/>
        <end position="101"/>
    </location>
</feature>
<proteinExistence type="predicted"/>
<feature type="transmembrane region" description="Helical" evidence="1">
    <location>
        <begin position="33"/>
        <end position="52"/>
    </location>
</feature>
<sequence>MSAEQVGTMRDLWETQSAPGRIAATLYTSGQTLGLLLAGVLAILLVTNEYQYRTLTATFLAAPRRGRVVTAKLVVVLISSAGLWLAATLGSLLVGGIFLTSQGAGLGLGSGDVLGAVLLNLAAYLVWGVFGFGLGVLIRSQTAATVTAAVLYFLSSVVVAFAFQVVHDLVLEENWVLQAQVLLPGVASQIMTTPGELFAGAPAPWTGAAVLVAYSLVGGLTGTLLLLRRDVT</sequence>
<keyword evidence="1" id="KW-0812">Transmembrane</keyword>
<dbReference type="PANTHER" id="PTHR37305">
    <property type="entry name" value="INTEGRAL MEMBRANE PROTEIN-RELATED"/>
    <property type="match status" value="1"/>
</dbReference>
<keyword evidence="3" id="KW-1185">Reference proteome</keyword>
<keyword evidence="1" id="KW-1133">Transmembrane helix</keyword>
<evidence type="ECO:0000313" key="2">
    <source>
        <dbReference type="EMBL" id="MFD0625748.1"/>
    </source>
</evidence>
<accession>A0ABW2X1M1</accession>
<keyword evidence="1" id="KW-0472">Membrane</keyword>
<organism evidence="2 3">
    <name type="scientific">Streptomyces sanglieri</name>
    <dbReference type="NCBI Taxonomy" id="193460"/>
    <lineage>
        <taxon>Bacteria</taxon>
        <taxon>Bacillati</taxon>
        <taxon>Actinomycetota</taxon>
        <taxon>Actinomycetes</taxon>
        <taxon>Kitasatosporales</taxon>
        <taxon>Streptomycetaceae</taxon>
        <taxon>Streptomyces</taxon>
    </lineage>
</organism>
<dbReference type="Proteomes" id="UP001596915">
    <property type="component" value="Unassembled WGS sequence"/>
</dbReference>
<comment type="caution">
    <text evidence="2">The sequence shown here is derived from an EMBL/GenBank/DDBJ whole genome shotgun (WGS) entry which is preliminary data.</text>
</comment>
<reference evidence="3" key="1">
    <citation type="journal article" date="2019" name="Int. J. Syst. Evol. Microbiol.">
        <title>The Global Catalogue of Microorganisms (GCM) 10K type strain sequencing project: providing services to taxonomists for standard genome sequencing and annotation.</title>
        <authorList>
            <consortium name="The Broad Institute Genomics Platform"/>
            <consortium name="The Broad Institute Genome Sequencing Center for Infectious Disease"/>
            <person name="Wu L."/>
            <person name="Ma J."/>
        </authorList>
    </citation>
    <scope>NUCLEOTIDE SEQUENCE [LARGE SCALE GENOMIC DNA]</scope>
    <source>
        <strain evidence="3">JCM 12607</strain>
    </source>
</reference>
<dbReference type="PANTHER" id="PTHR37305:SF1">
    <property type="entry name" value="MEMBRANE PROTEIN"/>
    <property type="match status" value="1"/>
</dbReference>